<evidence type="ECO:0000313" key="4">
    <source>
        <dbReference type="Proteomes" id="UP001595715"/>
    </source>
</evidence>
<dbReference type="InterPro" id="IPR003961">
    <property type="entry name" value="FN3_dom"/>
</dbReference>
<gene>
    <name evidence="3" type="ORF">ACFOZ8_26400</name>
</gene>
<name>A0ABV8KAS1_9BACL</name>
<feature type="domain" description="Fibronectin type-III" evidence="2">
    <location>
        <begin position="738"/>
        <end position="825"/>
    </location>
</feature>
<proteinExistence type="predicted"/>
<dbReference type="SUPFAM" id="SSF49265">
    <property type="entry name" value="Fibronectin type III"/>
    <property type="match status" value="2"/>
</dbReference>
<reference evidence="4" key="1">
    <citation type="journal article" date="2019" name="Int. J. Syst. Evol. Microbiol.">
        <title>The Global Catalogue of Microorganisms (GCM) 10K type strain sequencing project: providing services to taxonomists for standard genome sequencing and annotation.</title>
        <authorList>
            <consortium name="The Broad Institute Genomics Platform"/>
            <consortium name="The Broad Institute Genome Sequencing Center for Infectious Disease"/>
            <person name="Wu L."/>
            <person name="Ma J."/>
        </authorList>
    </citation>
    <scope>NUCLEOTIDE SEQUENCE [LARGE SCALE GENOMIC DNA]</scope>
    <source>
        <strain evidence="4">IBRC-M 10987</strain>
    </source>
</reference>
<keyword evidence="1" id="KW-0677">Repeat</keyword>
<dbReference type="Proteomes" id="UP001595715">
    <property type="component" value="Unassembled WGS sequence"/>
</dbReference>
<feature type="domain" description="Fibronectin type-III" evidence="2">
    <location>
        <begin position="642"/>
        <end position="731"/>
    </location>
</feature>
<comment type="caution">
    <text evidence="3">The sequence shown here is derived from an EMBL/GenBank/DDBJ whole genome shotgun (WGS) entry which is preliminary data.</text>
</comment>
<dbReference type="EMBL" id="JBHSAM010000034">
    <property type="protein sequence ID" value="MFC4103156.1"/>
    <property type="molecule type" value="Genomic_DNA"/>
</dbReference>
<keyword evidence="4" id="KW-1185">Reference proteome</keyword>
<dbReference type="InterPro" id="IPR013783">
    <property type="entry name" value="Ig-like_fold"/>
</dbReference>
<evidence type="ECO:0000259" key="2">
    <source>
        <dbReference type="PROSITE" id="PS50853"/>
    </source>
</evidence>
<sequence length="922" mass="99395">MAAEEPAGEVSTIDMHLSGDVEQLENHLAVGSLFHLEGYIWWSGNIPPEFARVEVDVAGKVTALTDRGVGDSRFCRVECNLFVGDIDLNGVPKGEQNLIVRAIETSGKVTEQAFPVLYHEAPILQIEEPLAYSAALPDVQAKASCTDDLGYVCRVMVEETDLAGTYSLLTRMRIPYKLSVDEPVTLNALGIQYLKFTALDSIGRKTIRYVPVYPEVPDSHVRVLATYRGGVVLDAQPAHEQVISYNTLSNQLELHHRGAATLIPPVMSDLPRAFLMPGGAIFEYSPAGEDDRRLAEWRDGRLEDLGPIQAQSLKAKGNYAVFIQPGDDALGEQLVLRDLAAGTNRTIAPASDVSPSQLDLAENGTVVYSQRQSNSRNIMLYRDGSLKQITHDTRAYNTYPVTDGESVLFIRNSYEAVSGALIVVKPDGGQTELNAFANQYMIRSGWIAYRTMTGVSEYSLRIVSPSGQQKTLTAPSSQQELEGLGDNGDVAFSAGYPGWPVHDLYISTMSAGGRKVTKMATTNTEPFQAQGVWYGRIGNTLVELPVPADGLAPSWSAGSSVSREGAEWSWPAAQDNVGIASYRIYVAGQPALELPGDTLHATVNEAEWVRYGSGAVQLAAVDAAGNERRLYVMEYIPEEPNIPRTPENLRAEADATSVRLSWSKPVGDDSIQSFGLFRDEFFVAIVPASESGFTFSGLPEETDFDFRVISIDKNFAFGWPAETTARATSDYSVPGWPAGSSVSASKIGTQTVDLVWTAASDDKDVTAYRILQDGVVVQQTEGGALSAAIDDLAPQTMYTFKIEAGDAAGHWSTNGPTIAVQTGAADTLAPTWPTGSAAVSGGTTTRIALINWTPAKDDVGVTGYRIMSGTQILAEVDGNTRKKGIEGLSPDTTYVLKVEARDAAGNWSSDGPSVTVRTLKQS</sequence>
<dbReference type="RefSeq" id="WP_377721736.1">
    <property type="nucleotide sequence ID" value="NZ_JBHSAM010000034.1"/>
</dbReference>
<dbReference type="InterPro" id="IPR050991">
    <property type="entry name" value="ECM_Regulatory_Proteins"/>
</dbReference>
<dbReference type="Pfam" id="PF00041">
    <property type="entry name" value="fn3"/>
    <property type="match status" value="1"/>
</dbReference>
<dbReference type="SMART" id="SM00060">
    <property type="entry name" value="FN3"/>
    <property type="match status" value="3"/>
</dbReference>
<evidence type="ECO:0000256" key="1">
    <source>
        <dbReference type="ARBA" id="ARBA00022737"/>
    </source>
</evidence>
<dbReference type="PANTHER" id="PTHR46708:SF2">
    <property type="entry name" value="FIBRONECTIN TYPE-III DOMAIN-CONTAINING PROTEIN"/>
    <property type="match status" value="1"/>
</dbReference>
<dbReference type="Gene3D" id="2.60.40.10">
    <property type="entry name" value="Immunoglobulins"/>
    <property type="match status" value="3"/>
</dbReference>
<evidence type="ECO:0000313" key="3">
    <source>
        <dbReference type="EMBL" id="MFC4103156.1"/>
    </source>
</evidence>
<dbReference type="CDD" id="cd00063">
    <property type="entry name" value="FN3"/>
    <property type="match status" value="3"/>
</dbReference>
<dbReference type="InterPro" id="IPR036116">
    <property type="entry name" value="FN3_sf"/>
</dbReference>
<protein>
    <submittedName>
        <fullName evidence="3">Fibronectin type III domain-containing protein</fullName>
    </submittedName>
</protein>
<dbReference type="PANTHER" id="PTHR46708">
    <property type="entry name" value="TENASCIN"/>
    <property type="match status" value="1"/>
</dbReference>
<organism evidence="3 4">
    <name type="scientific">Paenibacillus xanthanilyticus</name>
    <dbReference type="NCBI Taxonomy" id="1783531"/>
    <lineage>
        <taxon>Bacteria</taxon>
        <taxon>Bacillati</taxon>
        <taxon>Bacillota</taxon>
        <taxon>Bacilli</taxon>
        <taxon>Bacillales</taxon>
        <taxon>Paenibacillaceae</taxon>
        <taxon>Paenibacillus</taxon>
    </lineage>
</organism>
<dbReference type="PROSITE" id="PS50853">
    <property type="entry name" value="FN3"/>
    <property type="match status" value="3"/>
</dbReference>
<feature type="domain" description="Fibronectin type-III" evidence="2">
    <location>
        <begin position="829"/>
        <end position="921"/>
    </location>
</feature>
<accession>A0ABV8KAS1</accession>